<dbReference type="InterPro" id="IPR009646">
    <property type="entry name" value="Root_cap"/>
</dbReference>
<sequence>MAPARLLLQLLAAMCAAAAATQKADPAARGLRPLPSNYRVLTQGRYKRNQELTCPDPRTKQPGCMVKCESRCPDQCIVVCPGCKTYCICDFYPGMSCGDPRFTGGDGNTFYFHGSRDRDFCVFTDAGLHINAHFIGNHNPATSRDFTWIQALGIRFLADHRLYVGAQKTTARWDSDVDRLELAFDGEAVAIPAHTGAAWRPAAAPALTVTRTAAANGVRVRLEGVLDVVANVVPVSEEDSRIHAYGVTEDDRLAHLDLGFRFFGLTDDVHGVLGQTYRSDYVSRLSVSSKIPVMGGAAEYLSSDIFATDCTVAKFGDDRRAGISMLASAGAY</sequence>
<evidence type="ECO:0000313" key="2">
    <source>
        <dbReference type="EMBL" id="PWZ11410.1"/>
    </source>
</evidence>
<keyword evidence="1" id="KW-0732">Signal</keyword>
<protein>
    <recommendedName>
        <fullName evidence="4">Late embryogenesis abundant protein-related / LEA protein-related</fullName>
    </recommendedName>
</protein>
<dbReference type="Pfam" id="PF06830">
    <property type="entry name" value="Root_cap"/>
    <property type="match status" value="1"/>
</dbReference>
<dbReference type="AlphaFoldDB" id="A0A3L6DS66"/>
<gene>
    <name evidence="2" type="ORF">Zm00014a_006945</name>
</gene>
<dbReference type="OrthoDB" id="659427at2759"/>
<comment type="caution">
    <text evidence="2">The sequence shown here is derived from an EMBL/GenBank/DDBJ whole genome shotgun (WGS) entry which is preliminary data.</text>
</comment>
<evidence type="ECO:0000256" key="1">
    <source>
        <dbReference type="SAM" id="SignalP"/>
    </source>
</evidence>
<dbReference type="PANTHER" id="PTHR31656">
    <property type="entry name" value="ROOT CAP DOMAIN-CONTAINING PROTEIN"/>
    <property type="match status" value="1"/>
</dbReference>
<dbReference type="OMA" id="CMVKCES"/>
<evidence type="ECO:0008006" key="4">
    <source>
        <dbReference type="Google" id="ProtNLM"/>
    </source>
</evidence>
<accession>A0A3L6DS66</accession>
<dbReference type="ExpressionAtlas" id="A0A3L6DS66">
    <property type="expression patterns" value="baseline and differential"/>
</dbReference>
<organism evidence="2 3">
    <name type="scientific">Zea mays</name>
    <name type="common">Maize</name>
    <dbReference type="NCBI Taxonomy" id="4577"/>
    <lineage>
        <taxon>Eukaryota</taxon>
        <taxon>Viridiplantae</taxon>
        <taxon>Streptophyta</taxon>
        <taxon>Embryophyta</taxon>
        <taxon>Tracheophyta</taxon>
        <taxon>Spermatophyta</taxon>
        <taxon>Magnoliopsida</taxon>
        <taxon>Liliopsida</taxon>
        <taxon>Poales</taxon>
        <taxon>Poaceae</taxon>
        <taxon>PACMAD clade</taxon>
        <taxon>Panicoideae</taxon>
        <taxon>Andropogonodae</taxon>
        <taxon>Andropogoneae</taxon>
        <taxon>Tripsacinae</taxon>
        <taxon>Zea</taxon>
    </lineage>
</organism>
<dbReference type="EMBL" id="NCVQ01000009">
    <property type="protein sequence ID" value="PWZ11410.1"/>
    <property type="molecule type" value="Genomic_DNA"/>
</dbReference>
<dbReference type="KEGG" id="zma:103637438"/>
<evidence type="ECO:0000313" key="3">
    <source>
        <dbReference type="Proteomes" id="UP000251960"/>
    </source>
</evidence>
<reference evidence="2 3" key="1">
    <citation type="journal article" date="2018" name="Nat. Genet.">
        <title>Extensive intraspecific gene order and gene structural variations between Mo17 and other maize genomes.</title>
        <authorList>
            <person name="Sun S."/>
            <person name="Zhou Y."/>
            <person name="Chen J."/>
            <person name="Shi J."/>
            <person name="Zhao H."/>
            <person name="Zhao H."/>
            <person name="Song W."/>
            <person name="Zhang M."/>
            <person name="Cui Y."/>
            <person name="Dong X."/>
            <person name="Liu H."/>
            <person name="Ma X."/>
            <person name="Jiao Y."/>
            <person name="Wang B."/>
            <person name="Wei X."/>
            <person name="Stein J.C."/>
            <person name="Glaubitz J.C."/>
            <person name="Lu F."/>
            <person name="Yu G."/>
            <person name="Liang C."/>
            <person name="Fengler K."/>
            <person name="Li B."/>
            <person name="Rafalski A."/>
            <person name="Schnable P.S."/>
            <person name="Ware D.H."/>
            <person name="Buckler E.S."/>
            <person name="Lai J."/>
        </authorList>
    </citation>
    <scope>NUCLEOTIDE SEQUENCE [LARGE SCALE GENOMIC DNA]</scope>
    <source>
        <strain evidence="3">cv. Missouri 17</strain>
        <tissue evidence="2">Seedling</tissue>
    </source>
</reference>
<name>A0A3L6DS66_MAIZE</name>
<proteinExistence type="predicted"/>
<feature type="signal peptide" evidence="1">
    <location>
        <begin position="1"/>
        <end position="20"/>
    </location>
</feature>
<feature type="chain" id="PRO_5018526412" description="Late embryogenesis abundant protein-related / LEA protein-related" evidence="1">
    <location>
        <begin position="21"/>
        <end position="332"/>
    </location>
</feature>
<dbReference type="Proteomes" id="UP000251960">
    <property type="component" value="Chromosome 8"/>
</dbReference>